<gene>
    <name evidence="2" type="ORF">DFP72DRAFT_495488</name>
</gene>
<dbReference type="AlphaFoldDB" id="A0A8H6M0T7"/>
<sequence>MDENQQSLTYIRAHSHFMFRGSRFLETCGGNQLDSAPPSPGQGLESALMIQGATLKEVELLLWCFYNEKYDDYSEASLQDWFSIARLAHDWGYDGVKAMALRYIQKMEGEIPDTVDRIIAYEAAKLPSEFLLPLYTDLCIRKELPSVEEYAKLKDGRLREIYQAREDILRAFKGNTPATNTEMSKTRTILIDVLSLKDDPFPAASRHAPPAPGSTASQAGASTSTSTSTPTGNSSRQTGNSTTSNTKGGGGSSAGTGKGAQTAWKKP</sequence>
<evidence type="ECO:0000313" key="3">
    <source>
        <dbReference type="Proteomes" id="UP000521943"/>
    </source>
</evidence>
<feature type="compositionally biased region" description="Low complexity" evidence="1">
    <location>
        <begin position="213"/>
        <end position="246"/>
    </location>
</feature>
<dbReference type="Proteomes" id="UP000521943">
    <property type="component" value="Unassembled WGS sequence"/>
</dbReference>
<evidence type="ECO:0000256" key="1">
    <source>
        <dbReference type="SAM" id="MobiDB-lite"/>
    </source>
</evidence>
<keyword evidence="3" id="KW-1185">Reference proteome</keyword>
<reference evidence="2 3" key="1">
    <citation type="submission" date="2020-07" db="EMBL/GenBank/DDBJ databases">
        <title>Comparative genomics of pyrophilous fungi reveals a link between fire events and developmental genes.</title>
        <authorList>
            <consortium name="DOE Joint Genome Institute"/>
            <person name="Steindorff A.S."/>
            <person name="Carver A."/>
            <person name="Calhoun S."/>
            <person name="Stillman K."/>
            <person name="Liu H."/>
            <person name="Lipzen A."/>
            <person name="Pangilinan J."/>
            <person name="Labutti K."/>
            <person name="Bruns T.D."/>
            <person name="Grigoriev I.V."/>
        </authorList>
    </citation>
    <scope>NUCLEOTIDE SEQUENCE [LARGE SCALE GENOMIC DNA]</scope>
    <source>
        <strain evidence="2 3">CBS 144469</strain>
    </source>
</reference>
<protein>
    <recommendedName>
        <fullName evidence="4">BTB domain-containing protein</fullName>
    </recommendedName>
</protein>
<dbReference type="OrthoDB" id="3223751at2759"/>
<feature type="region of interest" description="Disordered" evidence="1">
    <location>
        <begin position="201"/>
        <end position="267"/>
    </location>
</feature>
<name>A0A8H6M0T7_9AGAR</name>
<proteinExistence type="predicted"/>
<accession>A0A8H6M0T7</accession>
<feature type="compositionally biased region" description="Gly residues" evidence="1">
    <location>
        <begin position="247"/>
        <end position="258"/>
    </location>
</feature>
<dbReference type="EMBL" id="JACGCI010000051">
    <property type="protein sequence ID" value="KAF6751263.1"/>
    <property type="molecule type" value="Genomic_DNA"/>
</dbReference>
<organism evidence="2 3">
    <name type="scientific">Ephemerocybe angulata</name>
    <dbReference type="NCBI Taxonomy" id="980116"/>
    <lineage>
        <taxon>Eukaryota</taxon>
        <taxon>Fungi</taxon>
        <taxon>Dikarya</taxon>
        <taxon>Basidiomycota</taxon>
        <taxon>Agaricomycotina</taxon>
        <taxon>Agaricomycetes</taxon>
        <taxon>Agaricomycetidae</taxon>
        <taxon>Agaricales</taxon>
        <taxon>Agaricineae</taxon>
        <taxon>Psathyrellaceae</taxon>
        <taxon>Ephemerocybe</taxon>
    </lineage>
</organism>
<evidence type="ECO:0008006" key="4">
    <source>
        <dbReference type="Google" id="ProtNLM"/>
    </source>
</evidence>
<evidence type="ECO:0000313" key="2">
    <source>
        <dbReference type="EMBL" id="KAF6751263.1"/>
    </source>
</evidence>
<comment type="caution">
    <text evidence="2">The sequence shown here is derived from an EMBL/GenBank/DDBJ whole genome shotgun (WGS) entry which is preliminary data.</text>
</comment>